<proteinExistence type="predicted"/>
<evidence type="ECO:0000313" key="2">
    <source>
        <dbReference type="EMBL" id="EPR13156.1"/>
    </source>
</evidence>
<dbReference type="Gene3D" id="3.10.180.10">
    <property type="entry name" value="2,3-Dihydroxybiphenyl 1,2-Dioxygenase, domain 1"/>
    <property type="match status" value="1"/>
</dbReference>
<dbReference type="PANTHER" id="PTHR33990:SF1">
    <property type="entry name" value="PROTEIN YJDN"/>
    <property type="match status" value="1"/>
</dbReference>
<dbReference type="InterPro" id="IPR004360">
    <property type="entry name" value="Glyas_Fos-R_dOase_dom"/>
</dbReference>
<evidence type="ECO:0000313" key="3">
    <source>
        <dbReference type="Proteomes" id="UP000016860"/>
    </source>
</evidence>
<dbReference type="RefSeq" id="WP_020814500.1">
    <property type="nucleotide sequence ID" value="NZ_ATAY01000020.1"/>
</dbReference>
<name>U4R3N9_9FIRM</name>
<feature type="domain" description="Glyoxalase/fosfomycin resistance/dioxygenase" evidence="1">
    <location>
        <begin position="8"/>
        <end position="124"/>
    </location>
</feature>
<evidence type="ECO:0000259" key="1">
    <source>
        <dbReference type="Pfam" id="PF00903"/>
    </source>
</evidence>
<dbReference type="PATRIC" id="fig|1330534.3.peg.900"/>
<protein>
    <submittedName>
        <fullName evidence="2">Glyoxalase</fullName>
    </submittedName>
</protein>
<dbReference type="Pfam" id="PF00903">
    <property type="entry name" value="Glyoxalase"/>
    <property type="match status" value="1"/>
</dbReference>
<gene>
    <name evidence="2" type="ORF">L323_04485</name>
</gene>
<dbReference type="SUPFAM" id="SSF54593">
    <property type="entry name" value="Glyoxalase/Bleomycin resistance protein/Dihydroxybiphenyl dioxygenase"/>
    <property type="match status" value="1"/>
</dbReference>
<dbReference type="OrthoDB" id="9795306at2"/>
<accession>U4R3N9</accession>
<dbReference type="STRING" id="1330534.L323_04485"/>
<organism evidence="2 3">
    <name type="scientific">Ruminiclostridium papyrosolvens C7</name>
    <dbReference type="NCBI Taxonomy" id="1330534"/>
    <lineage>
        <taxon>Bacteria</taxon>
        <taxon>Bacillati</taxon>
        <taxon>Bacillota</taxon>
        <taxon>Clostridia</taxon>
        <taxon>Eubacteriales</taxon>
        <taxon>Oscillospiraceae</taxon>
        <taxon>Ruminiclostridium</taxon>
    </lineage>
</organism>
<comment type="caution">
    <text evidence="2">The sequence shown here is derived from an EMBL/GenBank/DDBJ whole genome shotgun (WGS) entry which is preliminary data.</text>
</comment>
<dbReference type="Proteomes" id="UP000016860">
    <property type="component" value="Unassembled WGS sequence"/>
</dbReference>
<dbReference type="InterPro" id="IPR029068">
    <property type="entry name" value="Glyas_Bleomycin-R_OHBP_Dase"/>
</dbReference>
<dbReference type="AlphaFoldDB" id="U4R3N9"/>
<dbReference type="EMBL" id="ATAY01000020">
    <property type="protein sequence ID" value="EPR13156.1"/>
    <property type="molecule type" value="Genomic_DNA"/>
</dbReference>
<dbReference type="PANTHER" id="PTHR33990">
    <property type="entry name" value="PROTEIN YJDN-RELATED"/>
    <property type="match status" value="1"/>
</dbReference>
<reference evidence="2 3" key="1">
    <citation type="journal article" date="2013" name="Genome Announc.">
        <title>Draft Genome Sequence of the Cellulolytic Bacterium Clostridium papyrosolvens C7 (ATCC 700395).</title>
        <authorList>
            <person name="Zepeda V."/>
            <person name="Dassa B."/>
            <person name="Borovok I."/>
            <person name="Lamed R."/>
            <person name="Bayer E.A."/>
            <person name="Cate J.H."/>
        </authorList>
    </citation>
    <scope>NUCLEOTIDE SEQUENCE [LARGE SCALE GENOMIC DNA]</scope>
    <source>
        <strain evidence="2 3">C7</strain>
    </source>
</reference>
<dbReference type="InterPro" id="IPR028973">
    <property type="entry name" value="PhnB-like"/>
</dbReference>
<dbReference type="CDD" id="cd06588">
    <property type="entry name" value="PhnB_like"/>
    <property type="match status" value="1"/>
</dbReference>
<sequence>MKSIIPNISVDNCQEAMEFYKNAFDAELKNVKIADKEEMFKGHEGKVMHSELHIGENCIIYLTDIFGDKSQGTHIQMILGMDSKEEIERVYADLVKEGKAEYELQKTFWGAYHAVVRDKYGITWGLDYNENN</sequence>